<dbReference type="EMBL" id="CAJNNV010013435">
    <property type="protein sequence ID" value="CAE8601698.1"/>
    <property type="molecule type" value="Genomic_DNA"/>
</dbReference>
<comment type="caution">
    <text evidence="2">The sequence shown here is derived from an EMBL/GenBank/DDBJ whole genome shotgun (WGS) entry which is preliminary data.</text>
</comment>
<organism evidence="2 3">
    <name type="scientific">Polarella glacialis</name>
    <name type="common">Dinoflagellate</name>
    <dbReference type="NCBI Taxonomy" id="89957"/>
    <lineage>
        <taxon>Eukaryota</taxon>
        <taxon>Sar</taxon>
        <taxon>Alveolata</taxon>
        <taxon>Dinophyceae</taxon>
        <taxon>Suessiales</taxon>
        <taxon>Suessiaceae</taxon>
        <taxon>Polarella</taxon>
    </lineage>
</organism>
<evidence type="ECO:0000256" key="1">
    <source>
        <dbReference type="SAM" id="MobiDB-lite"/>
    </source>
</evidence>
<feature type="non-terminal residue" evidence="2">
    <location>
        <position position="1"/>
    </location>
</feature>
<evidence type="ECO:0000313" key="2">
    <source>
        <dbReference type="EMBL" id="CAE8601698.1"/>
    </source>
</evidence>
<keyword evidence="3" id="KW-1185">Reference proteome</keyword>
<feature type="non-terminal residue" evidence="2">
    <location>
        <position position="126"/>
    </location>
</feature>
<protein>
    <submittedName>
        <fullName evidence="2">Uncharacterized protein</fullName>
    </submittedName>
</protein>
<sequence>SPPIRMARMLRPEGSSESSPCRRGRQASACALLAAVCATAWSWNVEAEAFVSGVPVDRPAGHSVIVSKLPEGMTCLAARGGEAQLIPYGETRERQEWDPIPQWRGEKSFHPSKELQADKYRQWYHF</sequence>
<name>A0A813EL91_POLGL</name>
<evidence type="ECO:0000313" key="3">
    <source>
        <dbReference type="Proteomes" id="UP000654075"/>
    </source>
</evidence>
<dbReference type="AlphaFoldDB" id="A0A813EL91"/>
<accession>A0A813EL91</accession>
<feature type="region of interest" description="Disordered" evidence="1">
    <location>
        <begin position="1"/>
        <end position="22"/>
    </location>
</feature>
<reference evidence="2" key="1">
    <citation type="submission" date="2021-02" db="EMBL/GenBank/DDBJ databases">
        <authorList>
            <person name="Dougan E. K."/>
            <person name="Rhodes N."/>
            <person name="Thang M."/>
            <person name="Chan C."/>
        </authorList>
    </citation>
    <scope>NUCLEOTIDE SEQUENCE</scope>
</reference>
<proteinExistence type="predicted"/>
<dbReference type="Proteomes" id="UP000654075">
    <property type="component" value="Unassembled WGS sequence"/>
</dbReference>
<gene>
    <name evidence="2" type="ORF">PGLA1383_LOCUS19983</name>
</gene>